<name>A0A8I3A3G8_9AGAM</name>
<feature type="region of interest" description="Disordered" evidence="1">
    <location>
        <begin position="66"/>
        <end position="88"/>
    </location>
</feature>
<evidence type="ECO:0000313" key="3">
    <source>
        <dbReference type="Proteomes" id="UP000683000"/>
    </source>
</evidence>
<keyword evidence="3" id="KW-1185">Reference proteome</keyword>
<evidence type="ECO:0000256" key="1">
    <source>
        <dbReference type="SAM" id="MobiDB-lite"/>
    </source>
</evidence>
<dbReference type="Proteomes" id="UP000683000">
    <property type="component" value="Unassembled WGS sequence"/>
</dbReference>
<gene>
    <name evidence="2" type="ORF">JVT61DRAFT_12487</name>
</gene>
<proteinExistence type="predicted"/>
<reference evidence="2" key="1">
    <citation type="submission" date="2021-03" db="EMBL/GenBank/DDBJ databases">
        <title>Evolutionary innovations through gain and loss of genes in the ectomycorrhizal Boletales.</title>
        <authorList>
            <person name="Wu G."/>
            <person name="Miyauchi S."/>
            <person name="Morin E."/>
            <person name="Yang Z.-L."/>
            <person name="Xu J."/>
            <person name="Martin F.M."/>
        </authorList>
    </citation>
    <scope>NUCLEOTIDE SEQUENCE</scope>
    <source>
        <strain evidence="2">BR01</strain>
    </source>
</reference>
<sequence>MSSFLSENPFPCSARFQGRTPYGNARVSCFSHAYLETSRFLPAEPPVFLLYFWTVMWFTRGRGHTHTRTHTSARTTPNLGHGISPTCA</sequence>
<accession>A0A8I3A3G8</accession>
<dbReference type="EMBL" id="JAGFBS010000057">
    <property type="protein sequence ID" value="KAG6370081.1"/>
    <property type="molecule type" value="Genomic_DNA"/>
</dbReference>
<protein>
    <submittedName>
        <fullName evidence="2">Uncharacterized protein</fullName>
    </submittedName>
</protein>
<comment type="caution">
    <text evidence="2">The sequence shown here is derived from an EMBL/GenBank/DDBJ whole genome shotgun (WGS) entry which is preliminary data.</text>
</comment>
<organism evidence="2 3">
    <name type="scientific">Boletus reticuloceps</name>
    <dbReference type="NCBI Taxonomy" id="495285"/>
    <lineage>
        <taxon>Eukaryota</taxon>
        <taxon>Fungi</taxon>
        <taxon>Dikarya</taxon>
        <taxon>Basidiomycota</taxon>
        <taxon>Agaricomycotina</taxon>
        <taxon>Agaricomycetes</taxon>
        <taxon>Agaricomycetidae</taxon>
        <taxon>Boletales</taxon>
        <taxon>Boletineae</taxon>
        <taxon>Boletaceae</taxon>
        <taxon>Boletoideae</taxon>
        <taxon>Boletus</taxon>
    </lineage>
</organism>
<evidence type="ECO:0000313" key="2">
    <source>
        <dbReference type="EMBL" id="KAG6370081.1"/>
    </source>
</evidence>
<dbReference type="AlphaFoldDB" id="A0A8I3A3G8"/>